<dbReference type="KEGG" id="dsa:Desal_2441"/>
<dbReference type="CDD" id="cd16011">
    <property type="entry name" value="iPGM_like"/>
    <property type="match status" value="1"/>
</dbReference>
<dbReference type="Gene3D" id="3.40.720.10">
    <property type="entry name" value="Alkaline Phosphatase, subunit A"/>
    <property type="match status" value="2"/>
</dbReference>
<keyword evidence="9" id="KW-1185">Reference proteome</keyword>
<accession>C6BXJ1</accession>
<dbReference type="InterPro" id="IPR017850">
    <property type="entry name" value="Alkaline_phosphatase_core_sf"/>
</dbReference>
<dbReference type="NCBIfam" id="TIGR02535">
    <property type="entry name" value="hyp_Hser_kinase"/>
    <property type="match status" value="1"/>
</dbReference>
<dbReference type="GO" id="GO:0046872">
    <property type="term" value="F:metal ion binding"/>
    <property type="evidence" value="ECO:0007669"/>
    <property type="project" value="InterPro"/>
</dbReference>
<protein>
    <submittedName>
        <fullName evidence="8">Proposed homoserine kinase</fullName>
        <ecNumber evidence="8">5.4.2.-</ecNumber>
    </submittedName>
</protein>
<keyword evidence="6 8" id="KW-0413">Isomerase</keyword>
<evidence type="ECO:0000256" key="2">
    <source>
        <dbReference type="ARBA" id="ARBA00002315"/>
    </source>
</evidence>
<comment type="catalytic activity">
    <reaction evidence="1">
        <text>(2R)-2-phosphoglycerate = (2R)-3-phosphoglycerate</text>
        <dbReference type="Rhea" id="RHEA:15901"/>
        <dbReference type="ChEBI" id="CHEBI:58272"/>
        <dbReference type="ChEBI" id="CHEBI:58289"/>
        <dbReference type="EC" id="5.4.2.12"/>
    </reaction>
</comment>
<dbReference type="Proteomes" id="UP000002601">
    <property type="component" value="Chromosome"/>
</dbReference>
<dbReference type="HOGENOM" id="CLU_034906_2_0_7"/>
<organism evidence="8 9">
    <name type="scientific">Maridesulfovibrio salexigens (strain ATCC 14822 / DSM 2638 / NCIMB 8403 / VKM B-1763)</name>
    <name type="common">Desulfovibrio salexigens</name>
    <dbReference type="NCBI Taxonomy" id="526222"/>
    <lineage>
        <taxon>Bacteria</taxon>
        <taxon>Pseudomonadati</taxon>
        <taxon>Thermodesulfobacteriota</taxon>
        <taxon>Desulfovibrionia</taxon>
        <taxon>Desulfovibrionales</taxon>
        <taxon>Desulfovibrionaceae</taxon>
        <taxon>Maridesulfovibrio</taxon>
    </lineage>
</organism>
<dbReference type="NCBIfam" id="TIGR00306">
    <property type="entry name" value="apgM"/>
    <property type="match status" value="1"/>
</dbReference>
<dbReference type="InterPro" id="IPR023665">
    <property type="entry name" value="ApgAM_prokaryotes"/>
</dbReference>
<evidence type="ECO:0000256" key="3">
    <source>
        <dbReference type="ARBA" id="ARBA00004921"/>
    </source>
</evidence>
<gene>
    <name evidence="8" type="ordered locus">Desal_2441</name>
</gene>
<proteinExistence type="inferred from homology"/>
<dbReference type="GO" id="GO:0006096">
    <property type="term" value="P:glycolytic process"/>
    <property type="evidence" value="ECO:0007669"/>
    <property type="project" value="UniProtKB-KW"/>
</dbReference>
<dbReference type="InterPro" id="IPR004456">
    <property type="entry name" value="Pglycerate_mutase_ApgM"/>
</dbReference>
<feature type="domain" description="Metalloenzyme" evidence="7">
    <location>
        <begin position="1"/>
        <end position="363"/>
    </location>
</feature>
<dbReference type="SUPFAM" id="SSF53649">
    <property type="entry name" value="Alkaline phosphatase-like"/>
    <property type="match status" value="1"/>
</dbReference>
<dbReference type="AlphaFoldDB" id="C6BXJ1"/>
<evidence type="ECO:0000313" key="8">
    <source>
        <dbReference type="EMBL" id="ACS80497.1"/>
    </source>
</evidence>
<name>C6BXJ1_MARSD</name>
<dbReference type="Pfam" id="PF01676">
    <property type="entry name" value="Metalloenzyme"/>
    <property type="match status" value="1"/>
</dbReference>
<dbReference type="GO" id="GO:0004619">
    <property type="term" value="F:phosphoglycerate mutase activity"/>
    <property type="evidence" value="ECO:0007669"/>
    <property type="project" value="UniProtKB-EC"/>
</dbReference>
<keyword evidence="8" id="KW-0808">Transferase</keyword>
<dbReference type="InterPro" id="IPR006124">
    <property type="entry name" value="Metalloenzyme"/>
</dbReference>
<dbReference type="PIRSF" id="PIRSF006392">
    <property type="entry name" value="IPGAM_arch"/>
    <property type="match status" value="1"/>
</dbReference>
<dbReference type="PANTHER" id="PTHR31209">
    <property type="entry name" value="COFACTOR-INDEPENDENT PHOSPHOGLYCERATE MUTASE"/>
    <property type="match status" value="1"/>
</dbReference>
<evidence type="ECO:0000259" key="7">
    <source>
        <dbReference type="Pfam" id="PF01676"/>
    </source>
</evidence>
<dbReference type="STRING" id="526222.Desal_2441"/>
<dbReference type="EMBL" id="CP001649">
    <property type="protein sequence ID" value="ACS80497.1"/>
    <property type="molecule type" value="Genomic_DNA"/>
</dbReference>
<sequence length="393" mass="43105">MKLLFLIADGMGGWPIEELGNKTTLAAANTPNMDMLAGKGLIGTCRTVPKGMAPGSDVANMSLLGFDPATYHTGRGPIEAAAQGLQLDPDDLVWRMNLVNLSEFDENGTMYDYSAGHIGTDKSVPLVEKLQAELGNDEFTFYPGIQYRHLLVHKGGAKKMEAGLNIRPPHDLTDKPIDEDIREFAKSPLMDKLVRDAVDVLADNGTKAVSIWPWGQGRPLILPPFEEKFGMKGAVISAVDLIKGLGNASGMEVIDVEGATGLVDTNYEGKVEAALRFLEHGDFVYVHLEGPDESGHMGSVEDKIKSIERFDSRIVAPLLEKYPLDKANYVITCDHFTPIETRTHDETPVPFIMTSPRLIPSGEKSFTEETADRTGIIIPDGHDFMQWVLNKTR</sequence>
<dbReference type="PANTHER" id="PTHR31209:SF4">
    <property type="entry name" value="2,3-BISPHOSPHOGLYCERATE-INDEPENDENT PHOSPHOGLYCERATE MUTASE"/>
    <property type="match status" value="1"/>
</dbReference>
<comment type="pathway">
    <text evidence="3">Carbohydrate degradation.</text>
</comment>
<dbReference type="NCBIfam" id="NF003242">
    <property type="entry name" value="PRK04200.1"/>
    <property type="match status" value="1"/>
</dbReference>
<reference evidence="8 9" key="1">
    <citation type="submission" date="2009-06" db="EMBL/GenBank/DDBJ databases">
        <title>Complete sequence of Desulfovibrio salexigens DSM 2638.</title>
        <authorList>
            <consortium name="US DOE Joint Genome Institute"/>
            <person name="Lucas S."/>
            <person name="Copeland A."/>
            <person name="Lapidus A."/>
            <person name="Glavina del Rio T."/>
            <person name="Tice H."/>
            <person name="Bruce D."/>
            <person name="Goodwin L."/>
            <person name="Pitluck S."/>
            <person name="Munk A.C."/>
            <person name="Brettin T."/>
            <person name="Detter J.C."/>
            <person name="Han C."/>
            <person name="Tapia R."/>
            <person name="Larimer F."/>
            <person name="Land M."/>
            <person name="Hauser L."/>
            <person name="Kyrpides N."/>
            <person name="Anderson I."/>
            <person name="Wall J.D."/>
            <person name="Arkin A.P."/>
            <person name="Dehal P."/>
            <person name="Chivian D."/>
            <person name="Giles B."/>
            <person name="Hazen T.C."/>
        </authorList>
    </citation>
    <scope>NUCLEOTIDE SEQUENCE [LARGE SCALE GENOMIC DNA]</scope>
    <source>
        <strain evidence="9">ATCC 14822 / DSM 2638 / NCIMB 8403 / VKM B-1763</strain>
    </source>
</reference>
<dbReference type="eggNOG" id="COG3635">
    <property type="taxonomic scope" value="Bacteria"/>
</dbReference>
<dbReference type="Pfam" id="PF10143">
    <property type="entry name" value="PhosphMutase"/>
    <property type="match status" value="1"/>
</dbReference>
<comment type="function">
    <text evidence="2">Catalyzes the interconversion of 2-phosphoglycerate and 3-phosphoglycerate.</text>
</comment>
<evidence type="ECO:0000256" key="1">
    <source>
        <dbReference type="ARBA" id="ARBA00000370"/>
    </source>
</evidence>
<dbReference type="OrthoDB" id="9804453at2"/>
<evidence type="ECO:0000256" key="6">
    <source>
        <dbReference type="ARBA" id="ARBA00023235"/>
    </source>
</evidence>
<dbReference type="EC" id="5.4.2.-" evidence="8"/>
<evidence type="ECO:0000313" key="9">
    <source>
        <dbReference type="Proteomes" id="UP000002601"/>
    </source>
</evidence>
<comment type="similarity">
    <text evidence="4">Belongs to the BPG-independent phosphoglycerate mutase family. A-PGAM subfamily.</text>
</comment>
<evidence type="ECO:0000256" key="5">
    <source>
        <dbReference type="ARBA" id="ARBA00023152"/>
    </source>
</evidence>
<evidence type="ECO:0000256" key="4">
    <source>
        <dbReference type="ARBA" id="ARBA00005524"/>
    </source>
</evidence>
<keyword evidence="5" id="KW-0324">Glycolysis</keyword>
<dbReference type="GO" id="GO:0016301">
    <property type="term" value="F:kinase activity"/>
    <property type="evidence" value="ECO:0007669"/>
    <property type="project" value="UniProtKB-KW"/>
</dbReference>
<keyword evidence="8" id="KW-0418">Kinase</keyword>
<dbReference type="RefSeq" id="WP_015852313.1">
    <property type="nucleotide sequence ID" value="NC_012881.1"/>
</dbReference>